<dbReference type="InterPro" id="IPR050515">
    <property type="entry name" value="Beta-lactam/transpept"/>
</dbReference>
<evidence type="ECO:0000313" key="9">
    <source>
        <dbReference type="Proteomes" id="UP000193200"/>
    </source>
</evidence>
<gene>
    <name evidence="8" type="primary">ftsI</name>
    <name evidence="8" type="ORF">OCH7691_01518</name>
</gene>
<dbReference type="GO" id="GO:0016757">
    <property type="term" value="F:glycosyltransferase activity"/>
    <property type="evidence" value="ECO:0007669"/>
    <property type="project" value="UniProtKB-KW"/>
</dbReference>
<keyword evidence="5" id="KW-1133">Transmembrane helix</keyword>
<keyword evidence="2" id="KW-0121">Carboxypeptidase</keyword>
<keyword evidence="9" id="KW-1185">Reference proteome</keyword>
<feature type="transmembrane region" description="Helical" evidence="5">
    <location>
        <begin position="55"/>
        <end position="79"/>
    </location>
</feature>
<evidence type="ECO:0000256" key="4">
    <source>
        <dbReference type="SAM" id="MobiDB-lite"/>
    </source>
</evidence>
<sequence>MVSLGRSPDLQAGSAMALPPRGRKRRGFGFGLDPNLTLRLEGGAKATLEQGRNRVVVAGVLFAVCFSVIAIRLVGLTLMQGEDVRNYAAMRSVAAEPTRSRAAIYDRNGKLLAANIASWSLYANPRKIDAPKTLARSLNRIMPELSLAGLEADLSSDRKFIWIKRHLTPRQRFEVNRLGEPGLEFEPEERRVYPQGRLVSHVVGFTDVDNHGIAGIERTFDGSLTGERGGEPVTLSLDLRVQHALRDELLRAVSDFQAVGATGVVMDVLSGEVLAMVSLPDFDPNKPQDDPKDALFNRATAGVYEMGSTFKTFTIAMALDLGVVGMENGYDASKPIRVGRFRIRDFHAKNRWLSVPEIYMYSSNIGAAKMAIDVGIDRQQAFMGAIGLLDRPALELPEVAAPILPPRWKTTEAMTISFGHGLSVSPLQTASAVAAMVNGGVMLPATLIRRDPASPLSGRRVISQRTSEKVRRLMRLVVDEGTGGKAAAVGYVVGGKTGSAEKAVNGRYKRDALLTSFIAAFPMNSPRYLVFAMLDEPQGNKSTHNYRTAGWTAAPIVGRTVARIAPILGVEPADEESPEIRNALLVKIKTREGRDAAF</sequence>
<dbReference type="InParanoid" id="A0A1Y5SG53"/>
<feature type="domain" description="Penicillin-binding protein dimerisation" evidence="7">
    <location>
        <begin position="100"/>
        <end position="234"/>
    </location>
</feature>
<dbReference type="FunCoup" id="A0A1Y5SG53">
    <property type="interactions" value="202"/>
</dbReference>
<evidence type="ECO:0000256" key="1">
    <source>
        <dbReference type="ARBA" id="ARBA00004370"/>
    </source>
</evidence>
<dbReference type="EMBL" id="FWFR01000001">
    <property type="protein sequence ID" value="SLN37224.1"/>
    <property type="molecule type" value="Genomic_DNA"/>
</dbReference>
<dbReference type="GO" id="GO:0071555">
    <property type="term" value="P:cell wall organization"/>
    <property type="evidence" value="ECO:0007669"/>
    <property type="project" value="TreeGrafter"/>
</dbReference>
<evidence type="ECO:0000256" key="3">
    <source>
        <dbReference type="ARBA" id="ARBA00023136"/>
    </source>
</evidence>
<accession>A0A1Y5SG53</accession>
<proteinExistence type="predicted"/>
<evidence type="ECO:0000256" key="5">
    <source>
        <dbReference type="SAM" id="Phobius"/>
    </source>
</evidence>
<dbReference type="SUPFAM" id="SSF56601">
    <property type="entry name" value="beta-lactamase/transpeptidase-like"/>
    <property type="match status" value="1"/>
</dbReference>
<keyword evidence="2" id="KW-0645">Protease</keyword>
<dbReference type="PANTHER" id="PTHR30627:SF1">
    <property type="entry name" value="PEPTIDOGLYCAN D,D-TRANSPEPTIDASE FTSI"/>
    <property type="match status" value="1"/>
</dbReference>
<dbReference type="Gene3D" id="3.30.450.330">
    <property type="match status" value="1"/>
</dbReference>
<dbReference type="Pfam" id="PF03717">
    <property type="entry name" value="PBP_dimer"/>
    <property type="match status" value="1"/>
</dbReference>
<keyword evidence="3 5" id="KW-0472">Membrane</keyword>
<dbReference type="GO" id="GO:0005886">
    <property type="term" value="C:plasma membrane"/>
    <property type="evidence" value="ECO:0007669"/>
    <property type="project" value="TreeGrafter"/>
</dbReference>
<dbReference type="PANTHER" id="PTHR30627">
    <property type="entry name" value="PEPTIDOGLYCAN D,D-TRANSPEPTIDASE"/>
    <property type="match status" value="1"/>
</dbReference>
<feature type="region of interest" description="Disordered" evidence="4">
    <location>
        <begin position="1"/>
        <end position="26"/>
    </location>
</feature>
<dbReference type="AlphaFoldDB" id="A0A1Y5SG53"/>
<evidence type="ECO:0000313" key="8">
    <source>
        <dbReference type="EMBL" id="SLN37224.1"/>
    </source>
</evidence>
<organism evidence="8 9">
    <name type="scientific">Oceanibacterium hippocampi</name>
    <dbReference type="NCBI Taxonomy" id="745714"/>
    <lineage>
        <taxon>Bacteria</taxon>
        <taxon>Pseudomonadati</taxon>
        <taxon>Pseudomonadota</taxon>
        <taxon>Alphaproteobacteria</taxon>
        <taxon>Sneathiellales</taxon>
        <taxon>Sneathiellaceae</taxon>
        <taxon>Oceanibacterium</taxon>
    </lineage>
</organism>
<dbReference type="InterPro" id="IPR001460">
    <property type="entry name" value="PCN-bd_Tpept"/>
</dbReference>
<dbReference type="Gene3D" id="3.90.1310.10">
    <property type="entry name" value="Penicillin-binding protein 2a (Domain 2)"/>
    <property type="match status" value="1"/>
</dbReference>
<protein>
    <submittedName>
        <fullName evidence="8">Peptidoglycan synthase FtsI</fullName>
        <ecNumber evidence="8">2.4.1.129</ecNumber>
    </submittedName>
</protein>
<dbReference type="InterPro" id="IPR005311">
    <property type="entry name" value="PBP_dimer"/>
</dbReference>
<keyword evidence="8" id="KW-0328">Glycosyltransferase</keyword>
<keyword evidence="8" id="KW-0808">Transferase</keyword>
<evidence type="ECO:0000259" key="6">
    <source>
        <dbReference type="Pfam" id="PF00905"/>
    </source>
</evidence>
<keyword evidence="2" id="KW-0378">Hydrolase</keyword>
<dbReference type="SUPFAM" id="SSF56519">
    <property type="entry name" value="Penicillin binding protein dimerisation domain"/>
    <property type="match status" value="1"/>
</dbReference>
<dbReference type="GO" id="GO:0004180">
    <property type="term" value="F:carboxypeptidase activity"/>
    <property type="evidence" value="ECO:0007669"/>
    <property type="project" value="UniProtKB-KW"/>
</dbReference>
<reference evidence="8 9" key="1">
    <citation type="submission" date="2017-03" db="EMBL/GenBank/DDBJ databases">
        <authorList>
            <person name="Afonso C.L."/>
            <person name="Miller P.J."/>
            <person name="Scott M.A."/>
            <person name="Spackman E."/>
            <person name="Goraichik I."/>
            <person name="Dimitrov K.M."/>
            <person name="Suarez D.L."/>
            <person name="Swayne D.E."/>
        </authorList>
    </citation>
    <scope>NUCLEOTIDE SEQUENCE [LARGE SCALE GENOMIC DNA]</scope>
    <source>
        <strain evidence="8 9">CECT 7691</strain>
    </source>
</reference>
<dbReference type="Pfam" id="PF00905">
    <property type="entry name" value="Transpeptidase"/>
    <property type="match status" value="1"/>
</dbReference>
<name>A0A1Y5SG53_9PROT</name>
<feature type="domain" description="Penicillin-binding protein transpeptidase" evidence="6">
    <location>
        <begin position="262"/>
        <end position="542"/>
    </location>
</feature>
<dbReference type="GO" id="GO:0008658">
    <property type="term" value="F:penicillin binding"/>
    <property type="evidence" value="ECO:0007669"/>
    <property type="project" value="InterPro"/>
</dbReference>
<dbReference type="EC" id="2.4.1.129" evidence="8"/>
<keyword evidence="5" id="KW-0812">Transmembrane</keyword>
<evidence type="ECO:0000256" key="2">
    <source>
        <dbReference type="ARBA" id="ARBA00022645"/>
    </source>
</evidence>
<dbReference type="Proteomes" id="UP000193200">
    <property type="component" value="Unassembled WGS sequence"/>
</dbReference>
<dbReference type="InterPro" id="IPR012338">
    <property type="entry name" value="Beta-lactam/transpept-like"/>
</dbReference>
<dbReference type="InterPro" id="IPR036138">
    <property type="entry name" value="PBP_dimer_sf"/>
</dbReference>
<dbReference type="Gene3D" id="3.40.710.10">
    <property type="entry name" value="DD-peptidase/beta-lactamase superfamily"/>
    <property type="match status" value="1"/>
</dbReference>
<dbReference type="RefSeq" id="WP_217807845.1">
    <property type="nucleotide sequence ID" value="NZ_FWFR01000001.1"/>
</dbReference>
<evidence type="ECO:0000259" key="7">
    <source>
        <dbReference type="Pfam" id="PF03717"/>
    </source>
</evidence>
<comment type="subcellular location">
    <subcellularLocation>
        <location evidence="1">Membrane</location>
    </subcellularLocation>
</comment>